<proteinExistence type="predicted"/>
<accession>A0A1Y4SYJ6</accession>
<feature type="domain" description="DNA mimic protein DMP19 C-terminal" evidence="1">
    <location>
        <begin position="47"/>
        <end position="160"/>
    </location>
</feature>
<dbReference type="OrthoDB" id="6334863at2"/>
<sequence>MPTVEDVLDDLTFQASEIIARQDQSHLVIDLYNIICQKCENGDLINELNGIERVFYLCQTFVLRMCDGGIESYYSEAAGNFANETVEALLEMKAKRTALILDRGNGLFQEGIVPEDQQQRVEELKSLDYSEVSWLFDLLDHEFQELKEDLEALSLQYVLCHKEAFM</sequence>
<keyword evidence="3" id="KW-1185">Reference proteome</keyword>
<gene>
    <name evidence="2" type="ORF">B5E75_05000</name>
</gene>
<evidence type="ECO:0000313" key="2">
    <source>
        <dbReference type="EMBL" id="OUQ35008.1"/>
    </source>
</evidence>
<evidence type="ECO:0000259" key="1">
    <source>
        <dbReference type="Pfam" id="PF14300"/>
    </source>
</evidence>
<protein>
    <recommendedName>
        <fullName evidence="1">DNA mimic protein DMP19 C-terminal domain-containing protein</fullName>
    </recommendedName>
</protein>
<dbReference type="Proteomes" id="UP000195305">
    <property type="component" value="Unassembled WGS sequence"/>
</dbReference>
<evidence type="ECO:0000313" key="3">
    <source>
        <dbReference type="Proteomes" id="UP000195305"/>
    </source>
</evidence>
<dbReference type="RefSeq" id="WP_087357691.1">
    <property type="nucleotide sequence ID" value="NZ_JACJKO010000020.1"/>
</dbReference>
<name>A0A1Y4SYJ6_9FIRM</name>
<comment type="caution">
    <text evidence="2">The sequence shown here is derived from an EMBL/GenBank/DDBJ whole genome shotgun (WGS) entry which is preliminary data.</text>
</comment>
<dbReference type="AlphaFoldDB" id="A0A1Y4SYJ6"/>
<dbReference type="Gene3D" id="1.20.1420.60">
    <property type="match status" value="1"/>
</dbReference>
<dbReference type="EMBL" id="NFLJ01000011">
    <property type="protein sequence ID" value="OUQ35008.1"/>
    <property type="molecule type" value="Genomic_DNA"/>
</dbReference>
<dbReference type="InterPro" id="IPR025402">
    <property type="entry name" value="DMP19_C"/>
</dbReference>
<reference evidence="2 3" key="1">
    <citation type="journal article" date="2018" name="BMC Genomics">
        <title>Whole genome sequencing and function prediction of 133 gut anaerobes isolated from chicken caecum in pure cultures.</title>
        <authorList>
            <person name="Medvecky M."/>
            <person name="Cejkova D."/>
            <person name="Polansky O."/>
            <person name="Karasova D."/>
            <person name="Kubasova T."/>
            <person name="Cizek A."/>
            <person name="Rychlik I."/>
        </authorList>
    </citation>
    <scope>NUCLEOTIDE SEQUENCE [LARGE SCALE GENOMIC DNA]</scope>
    <source>
        <strain evidence="2 3">An13</strain>
    </source>
</reference>
<dbReference type="Pfam" id="PF14300">
    <property type="entry name" value="DMP19"/>
    <property type="match status" value="1"/>
</dbReference>
<organism evidence="2 3">
    <name type="scientific">Massilimicrobiota timonensis</name>
    <dbReference type="NCBI Taxonomy" id="1776392"/>
    <lineage>
        <taxon>Bacteria</taxon>
        <taxon>Bacillati</taxon>
        <taxon>Bacillota</taxon>
        <taxon>Erysipelotrichia</taxon>
        <taxon>Erysipelotrichales</taxon>
        <taxon>Erysipelotrichaceae</taxon>
        <taxon>Massilimicrobiota</taxon>
    </lineage>
</organism>